<dbReference type="PROSITE" id="PS50088">
    <property type="entry name" value="ANK_REPEAT"/>
    <property type="match status" value="10"/>
</dbReference>
<organism evidence="4 5">
    <name type="scientific">Trichogramma brassicae</name>
    <dbReference type="NCBI Taxonomy" id="86971"/>
    <lineage>
        <taxon>Eukaryota</taxon>
        <taxon>Metazoa</taxon>
        <taxon>Ecdysozoa</taxon>
        <taxon>Arthropoda</taxon>
        <taxon>Hexapoda</taxon>
        <taxon>Insecta</taxon>
        <taxon>Pterygota</taxon>
        <taxon>Neoptera</taxon>
        <taxon>Endopterygota</taxon>
        <taxon>Hymenoptera</taxon>
        <taxon>Apocrita</taxon>
        <taxon>Proctotrupomorpha</taxon>
        <taxon>Chalcidoidea</taxon>
        <taxon>Trichogrammatidae</taxon>
        <taxon>Trichogramma</taxon>
    </lineage>
</organism>
<dbReference type="SMART" id="SM00248">
    <property type="entry name" value="ANK"/>
    <property type="match status" value="19"/>
</dbReference>
<dbReference type="Proteomes" id="UP000479190">
    <property type="component" value="Unassembled WGS sequence"/>
</dbReference>
<reference evidence="4 5" key="1">
    <citation type="submission" date="2020-02" db="EMBL/GenBank/DDBJ databases">
        <authorList>
            <person name="Ferguson B K."/>
        </authorList>
    </citation>
    <scope>NUCLEOTIDE SEQUENCE [LARGE SCALE GENOMIC DNA]</scope>
</reference>
<dbReference type="PANTHER" id="PTHR24198">
    <property type="entry name" value="ANKYRIN REPEAT AND PROTEIN KINASE DOMAIN-CONTAINING PROTEIN"/>
    <property type="match status" value="1"/>
</dbReference>
<dbReference type="InterPro" id="IPR002110">
    <property type="entry name" value="Ankyrin_rpt"/>
</dbReference>
<feature type="repeat" description="ANK" evidence="3">
    <location>
        <begin position="563"/>
        <end position="595"/>
    </location>
</feature>
<evidence type="ECO:0000256" key="1">
    <source>
        <dbReference type="ARBA" id="ARBA00022737"/>
    </source>
</evidence>
<dbReference type="AlphaFoldDB" id="A0A6H5IX70"/>
<feature type="repeat" description="ANK" evidence="3">
    <location>
        <begin position="271"/>
        <end position="303"/>
    </location>
</feature>
<evidence type="ECO:0000313" key="4">
    <source>
        <dbReference type="EMBL" id="CAB0040589.1"/>
    </source>
</evidence>
<evidence type="ECO:0000256" key="3">
    <source>
        <dbReference type="PROSITE-ProRule" id="PRU00023"/>
    </source>
</evidence>
<feature type="repeat" description="ANK" evidence="3">
    <location>
        <begin position="196"/>
        <end position="228"/>
    </location>
</feature>
<feature type="repeat" description="ANK" evidence="3">
    <location>
        <begin position="344"/>
        <end position="376"/>
    </location>
</feature>
<accession>A0A6H5IX70</accession>
<protein>
    <submittedName>
        <fullName evidence="4">Uncharacterized protein</fullName>
    </submittedName>
</protein>
<dbReference type="OrthoDB" id="7464126at2759"/>
<dbReference type="PANTHER" id="PTHR24198:SF165">
    <property type="entry name" value="ANKYRIN REPEAT-CONTAINING PROTEIN-RELATED"/>
    <property type="match status" value="1"/>
</dbReference>
<evidence type="ECO:0000256" key="2">
    <source>
        <dbReference type="ARBA" id="ARBA00023043"/>
    </source>
</evidence>
<dbReference type="SUPFAM" id="SSF48403">
    <property type="entry name" value="Ankyrin repeat"/>
    <property type="match status" value="2"/>
</dbReference>
<sequence>MNRKNLENFLTPSKFRIFYDESNACKNGCDDVVEKFLEFGQDPDCIEQKSVDTPLNLALNNGCRKIAELLLTNGADPNSADEKGRTPLHALCSRGVDDDLAEKFFQICDAIDQTVQVDAVDNAGVTPLRCALVSGTKRTAEVLLRRGADPNVADEKGLTALYFIALREIDDDLPEMFFQICDDIQQAVQIDIQDEFGRTPLHLALENGHRKLTELLLRRGADPNLVDEQGFTALQHILLYENINVYDLAGIFFEICDDIQQPVKLDVRDKGGRTPLFMALRKAKKNVSELLLRRGADPNVADENGLTALYFLAVREIDDDLPEMFFQTCDDIQQAVQIDIQDKFGRTPLHLALENGLRKLTELLLRRGADPNLVDEQVFTALHHIALRDIDDDLAEMFFQICDDIQQTVKLDFRDKDGQIPLHLALMNGHSKLTELLLRRGADPKLADEQGFTALHHIALREIDDDLAGMFFQICDDIQQTVILDFRDEDGQTPLHLALVKDHSKLTELLLRRGADPNLADEEGFAALHRIALREIDDDLAEMFFQICDDIQQTVQVNTLGKLGRTPLHLAVRNGHRKLTELLLRRGADPNLVDEHGFTALHHIAYRKIDDDLAGVFFKICDDIQQTVKLEVRDMWGLIPLNSALSKGKKNLSELLMRKGVDLNSTSNEGSTPLHFICMYCKEASFLAKILFELSDERNHPLQVDARDVLHQTPLHHSVNRGLKEVTELLLRRGADPNLATENGFTPLHVICMRYREEELVEIFLNICDDVQQTVQINVQDKLYQTPLQRAVANLMLNAVDSLVDRGADLSSFMFPTIYPEWLRDDNCKLTLASGLMAVVERLENRGYELDRSDALTIMELFHNYELFEKAADVDEYWYDDEKFATEAKKVMIYPRIERFDYDDEAEFAREKNETMMSPSLSIYDLVRLRPDEVAKLLIYEDYLVHPKKINKSTSSLSVACLVHLCEKLSRRFFRAWATISFYELIHNRLSIECLILLTKI</sequence>
<dbReference type="PROSITE" id="PS50297">
    <property type="entry name" value="ANK_REP_REGION"/>
    <property type="match status" value="9"/>
</dbReference>
<dbReference type="Pfam" id="PF12796">
    <property type="entry name" value="Ank_2"/>
    <property type="match status" value="4"/>
</dbReference>
<gene>
    <name evidence="4" type="ORF">TBRA_LOCUS12287</name>
</gene>
<dbReference type="EMBL" id="CADCXV010001037">
    <property type="protein sequence ID" value="CAB0040589.1"/>
    <property type="molecule type" value="Genomic_DNA"/>
</dbReference>
<keyword evidence="1" id="KW-0677">Repeat</keyword>
<feature type="repeat" description="ANK" evidence="3">
    <location>
        <begin position="490"/>
        <end position="522"/>
    </location>
</feature>
<dbReference type="Pfam" id="PF00023">
    <property type="entry name" value="Ank"/>
    <property type="match status" value="4"/>
</dbReference>
<feature type="repeat" description="ANK" evidence="3">
    <location>
        <begin position="417"/>
        <end position="449"/>
    </location>
</feature>
<feature type="repeat" description="ANK" evidence="3">
    <location>
        <begin position="123"/>
        <end position="155"/>
    </location>
</feature>
<dbReference type="PRINTS" id="PR01415">
    <property type="entry name" value="ANKYRIN"/>
</dbReference>
<proteinExistence type="predicted"/>
<keyword evidence="2 3" id="KW-0040">ANK repeat</keyword>
<keyword evidence="5" id="KW-1185">Reference proteome</keyword>
<feature type="repeat" description="ANK" evidence="3">
    <location>
        <begin position="636"/>
        <end position="668"/>
    </location>
</feature>
<evidence type="ECO:0000313" key="5">
    <source>
        <dbReference type="Proteomes" id="UP000479190"/>
    </source>
</evidence>
<dbReference type="InterPro" id="IPR036770">
    <property type="entry name" value="Ankyrin_rpt-contain_sf"/>
</dbReference>
<feature type="repeat" description="ANK" evidence="3">
    <location>
        <begin position="50"/>
        <end position="82"/>
    </location>
</feature>
<name>A0A6H5IX70_9HYME</name>
<feature type="repeat" description="ANK" evidence="3">
    <location>
        <begin position="710"/>
        <end position="742"/>
    </location>
</feature>
<dbReference type="Gene3D" id="1.25.40.20">
    <property type="entry name" value="Ankyrin repeat-containing domain"/>
    <property type="match status" value="8"/>
</dbReference>